<feature type="region of interest" description="Disordered" evidence="1">
    <location>
        <begin position="1"/>
        <end position="55"/>
    </location>
</feature>
<dbReference type="Pfam" id="PF11843">
    <property type="entry name" value="DUF3363"/>
    <property type="match status" value="2"/>
</dbReference>
<evidence type="ECO:0000313" key="3">
    <source>
        <dbReference type="Proteomes" id="UP000282977"/>
    </source>
</evidence>
<organism evidence="2 3">
    <name type="scientific">Sphingobium algorifonticola</name>
    <dbReference type="NCBI Taxonomy" id="2008318"/>
    <lineage>
        <taxon>Bacteria</taxon>
        <taxon>Pseudomonadati</taxon>
        <taxon>Pseudomonadota</taxon>
        <taxon>Alphaproteobacteria</taxon>
        <taxon>Sphingomonadales</taxon>
        <taxon>Sphingomonadaceae</taxon>
        <taxon>Sphingobium</taxon>
    </lineage>
</organism>
<comment type="caution">
    <text evidence="2">The sequence shown here is derived from an EMBL/GenBank/DDBJ whole genome shotgun (WGS) entry which is preliminary data.</text>
</comment>
<feature type="compositionally biased region" description="Basic and acidic residues" evidence="1">
    <location>
        <begin position="7"/>
        <end position="17"/>
    </location>
</feature>
<dbReference type="OrthoDB" id="9809969at2"/>
<proteinExistence type="predicted"/>
<dbReference type="Proteomes" id="UP000282977">
    <property type="component" value="Unassembled WGS sequence"/>
</dbReference>
<accession>A0A437J3B8</accession>
<sequence>MSDDDLEIRPGRIRDRSSGQGKARTLKAQLRALANRSGHGGRAGGSRSRRSTGHLARGRIASLQACSRASQRRVIVKARIVRHRGARFTAAPLAKHLTYLRRDGVTRDGKDAALYGSDENTIDGEAFAERCADDRHHFRFIVSPEDTAELTDVRSFTRDLLTQMEKDLGTGLDWVAVDHWNTDNPHIHILVRGKADDGRDLVIDRSYISEGMRARAAQLVTMELGARTQQDIDRSLAREVQADRWTGLDRQLQTLGDGLGGVVDLRPDPQRIANPANQHLIGRATKLERMGLAEKIAPGCWRIKPALEQTLRELGTRGDIIKTMHRAMTGHGLAAEAGRLALHNERASEPVIGRLVERGLHNELTGQAYAVVDGVDGRVHHCKFSDIDLTGDAAPGAIVELRVWTDRRGREQSSLLTHSDCDLATQERSGGATWLDKQLIASEPLPLGPGFGSEVEAAKTRRLEYLESEGLAQRRGDRFALSRNLLGTLRERDLADAGAALSREHGLPYRQSRSSGEVSGVYRQRIQLASGRFAMIDDGLGFSLVPWSKQLDRQLGQYVSGQPRSGGGIEWTLGRSRSIEI</sequence>
<dbReference type="AlphaFoldDB" id="A0A437J3B8"/>
<dbReference type="RefSeq" id="WP_127692116.1">
    <property type="nucleotide sequence ID" value="NZ_RZUL01000015.1"/>
</dbReference>
<reference evidence="2 3" key="1">
    <citation type="submission" date="2019-01" db="EMBL/GenBank/DDBJ databases">
        <authorList>
            <person name="Chen W.-M."/>
        </authorList>
    </citation>
    <scope>NUCLEOTIDE SEQUENCE [LARGE SCALE GENOMIC DNA]</scope>
    <source>
        <strain evidence="2 3">TLA-22</strain>
    </source>
</reference>
<dbReference type="InterPro" id="IPR021795">
    <property type="entry name" value="DUF3363"/>
</dbReference>
<name>A0A437J3B8_9SPHN</name>
<keyword evidence="3" id="KW-1185">Reference proteome</keyword>
<gene>
    <name evidence="2" type="ORF">ENE74_17300</name>
</gene>
<evidence type="ECO:0000256" key="1">
    <source>
        <dbReference type="SAM" id="MobiDB-lite"/>
    </source>
</evidence>
<protein>
    <submittedName>
        <fullName evidence="2">DUF3363 domain-containing protein</fullName>
    </submittedName>
</protein>
<dbReference type="EMBL" id="RZUL01000015">
    <property type="protein sequence ID" value="RVT38738.1"/>
    <property type="molecule type" value="Genomic_DNA"/>
</dbReference>
<evidence type="ECO:0000313" key="2">
    <source>
        <dbReference type="EMBL" id="RVT38738.1"/>
    </source>
</evidence>